<evidence type="ECO:0000259" key="4">
    <source>
        <dbReference type="PROSITE" id="PS50126"/>
    </source>
</evidence>
<comment type="similarity">
    <text evidence="1">Belongs to the bacterial ribosomal protein bS1 family.</text>
</comment>
<dbReference type="SMART" id="SM00316">
    <property type="entry name" value="S1"/>
    <property type="match status" value="5"/>
</dbReference>
<evidence type="ECO:0000256" key="3">
    <source>
        <dbReference type="ARBA" id="ARBA00023274"/>
    </source>
</evidence>
<proteinExistence type="inferred from homology"/>
<feature type="domain" description="S1 motif" evidence="4">
    <location>
        <begin position="354"/>
        <end position="424"/>
    </location>
</feature>
<dbReference type="PROSITE" id="PS50126">
    <property type="entry name" value="S1"/>
    <property type="match status" value="5"/>
</dbReference>
<keyword evidence="2" id="KW-0689">Ribosomal protein</keyword>
<dbReference type="PANTHER" id="PTHR10724">
    <property type="entry name" value="30S RIBOSOMAL PROTEIN S1"/>
    <property type="match status" value="1"/>
</dbReference>
<dbReference type="CDD" id="cd04465">
    <property type="entry name" value="S1_RPS1_repeat_ec2_hs2"/>
    <property type="match status" value="1"/>
</dbReference>
<dbReference type="AlphaFoldDB" id="A0AAW2H648"/>
<feature type="domain" description="S1 motif" evidence="4">
    <location>
        <begin position="265"/>
        <end position="337"/>
    </location>
</feature>
<dbReference type="CDD" id="cd05688">
    <property type="entry name" value="S1_RPS1_repeat_ec3"/>
    <property type="match status" value="1"/>
</dbReference>
<dbReference type="InterPro" id="IPR050437">
    <property type="entry name" value="Ribos_protein_bS1-like"/>
</dbReference>
<sequence length="460" mass="52098">MTNQQPNFSSENFEELFNQSISNVNSFNSQLVKGKVIKTTDEYVIVDVGLKSEGRIPKSEFVDENGNKEELKEGDIIEVYIDRYENKDGSVVLSKERAYREENWHKLELLYKEGTQIEGHVTKRVKGGFMVLVKNTVAFLPGSQLDIRPIKNVNSLVDTIQTLKILSMDRKRYNIVVSRRAVIEDRLKEEGVSLGKKFTEGQIVEGVVKNITGYGCFVDLGTRDGLLHIIDVSWSRINHPSEVLKVGQVVKVKIIKIHPENDRISLVVEGEIKSVDDSGIVVKLSEDIQGFIRHYDISWENDNKEALESYKSKVGEKIEAKVLKYDLEREKLYLGLKQFTEDPFSSTIANLKKGDVVKGIVAEVTENVISVKLEEDNISAIIKKNELSLDKEQQRTNNYNVGDKISAMVVGIDKTDRTINLSIKALEQLDHKKYLSEQESVSVSIGDILHDAINKQEKNK</sequence>
<gene>
    <name evidence="5" type="ORF">PYX00_011162</name>
</gene>
<feature type="domain" description="S1 motif" evidence="4">
    <location>
        <begin position="29"/>
        <end position="96"/>
    </location>
</feature>
<evidence type="ECO:0000256" key="1">
    <source>
        <dbReference type="ARBA" id="ARBA00006767"/>
    </source>
</evidence>
<protein>
    <recommendedName>
        <fullName evidence="4">S1 motif domain-containing protein</fullName>
    </recommendedName>
</protein>
<dbReference type="PANTHER" id="PTHR10724:SF7">
    <property type="entry name" value="SMALL RIBOSOMAL SUBUNIT PROTEIN BS1C"/>
    <property type="match status" value="1"/>
</dbReference>
<keyword evidence="3" id="KW-0687">Ribonucleoprotein</keyword>
<dbReference type="EMBL" id="JARGDH010000093">
    <property type="protein sequence ID" value="KAL0263861.1"/>
    <property type="molecule type" value="Genomic_DNA"/>
</dbReference>
<dbReference type="GO" id="GO:0003735">
    <property type="term" value="F:structural constituent of ribosome"/>
    <property type="evidence" value="ECO:0007669"/>
    <property type="project" value="TreeGrafter"/>
</dbReference>
<dbReference type="SUPFAM" id="SSF50249">
    <property type="entry name" value="Nucleic acid-binding proteins"/>
    <property type="match status" value="5"/>
</dbReference>
<dbReference type="InterPro" id="IPR003029">
    <property type="entry name" value="S1_domain"/>
</dbReference>
<dbReference type="Pfam" id="PF00575">
    <property type="entry name" value="S1"/>
    <property type="match status" value="5"/>
</dbReference>
<accession>A0AAW2H648</accession>
<dbReference type="InterPro" id="IPR035104">
    <property type="entry name" value="Ribosomal_protein_S1-like"/>
</dbReference>
<evidence type="ECO:0000313" key="5">
    <source>
        <dbReference type="EMBL" id="KAL0263861.1"/>
    </source>
</evidence>
<dbReference type="GO" id="GO:1990904">
    <property type="term" value="C:ribonucleoprotein complex"/>
    <property type="evidence" value="ECO:0007669"/>
    <property type="project" value="UniProtKB-KW"/>
</dbReference>
<reference evidence="5" key="1">
    <citation type="journal article" date="2024" name="Gigascience">
        <title>Chromosome-level genome of the poultry shaft louse Menopon gallinae provides insight into the host-switching and adaptive evolution of parasitic lice.</title>
        <authorList>
            <person name="Xu Y."/>
            <person name="Ma L."/>
            <person name="Liu S."/>
            <person name="Liang Y."/>
            <person name="Liu Q."/>
            <person name="He Z."/>
            <person name="Tian L."/>
            <person name="Duan Y."/>
            <person name="Cai W."/>
            <person name="Li H."/>
            <person name="Song F."/>
        </authorList>
    </citation>
    <scope>NUCLEOTIDE SEQUENCE</scope>
    <source>
        <strain evidence="5">Cailab_2023a</strain>
    </source>
</reference>
<dbReference type="GO" id="GO:0005840">
    <property type="term" value="C:ribosome"/>
    <property type="evidence" value="ECO:0007669"/>
    <property type="project" value="UniProtKB-KW"/>
</dbReference>
<comment type="caution">
    <text evidence="5">The sequence shown here is derived from an EMBL/GenBank/DDBJ whole genome shotgun (WGS) entry which is preliminary data.</text>
</comment>
<feature type="domain" description="S1 motif" evidence="4">
    <location>
        <begin position="114"/>
        <end position="180"/>
    </location>
</feature>
<dbReference type="Gene3D" id="2.40.50.140">
    <property type="entry name" value="Nucleic acid-binding proteins"/>
    <property type="match status" value="5"/>
</dbReference>
<organism evidence="5">
    <name type="scientific">Menopon gallinae</name>
    <name type="common">poultry shaft louse</name>
    <dbReference type="NCBI Taxonomy" id="328185"/>
    <lineage>
        <taxon>Eukaryota</taxon>
        <taxon>Metazoa</taxon>
        <taxon>Ecdysozoa</taxon>
        <taxon>Arthropoda</taxon>
        <taxon>Hexapoda</taxon>
        <taxon>Insecta</taxon>
        <taxon>Pterygota</taxon>
        <taxon>Neoptera</taxon>
        <taxon>Paraneoptera</taxon>
        <taxon>Psocodea</taxon>
        <taxon>Troctomorpha</taxon>
        <taxon>Phthiraptera</taxon>
        <taxon>Amblycera</taxon>
        <taxon>Menoponidae</taxon>
        <taxon>Menopon</taxon>
    </lineage>
</organism>
<dbReference type="GO" id="GO:0003729">
    <property type="term" value="F:mRNA binding"/>
    <property type="evidence" value="ECO:0007669"/>
    <property type="project" value="TreeGrafter"/>
</dbReference>
<dbReference type="PRINTS" id="PR00681">
    <property type="entry name" value="RIBOSOMALS1"/>
</dbReference>
<dbReference type="InterPro" id="IPR012340">
    <property type="entry name" value="NA-bd_OB-fold"/>
</dbReference>
<dbReference type="GO" id="GO:0006412">
    <property type="term" value="P:translation"/>
    <property type="evidence" value="ECO:0007669"/>
    <property type="project" value="TreeGrafter"/>
</dbReference>
<dbReference type="CDD" id="cd05687">
    <property type="entry name" value="S1_RPS1_repeat_ec1_hs1"/>
    <property type="match status" value="1"/>
</dbReference>
<evidence type="ECO:0000256" key="2">
    <source>
        <dbReference type="ARBA" id="ARBA00022980"/>
    </source>
</evidence>
<name>A0AAW2H648_9NEOP</name>
<feature type="domain" description="S1 motif" evidence="4">
    <location>
        <begin position="201"/>
        <end position="269"/>
    </location>
</feature>